<evidence type="ECO:0000256" key="1">
    <source>
        <dbReference type="SAM" id="MobiDB-lite"/>
    </source>
</evidence>
<feature type="region of interest" description="Disordered" evidence="1">
    <location>
        <begin position="586"/>
        <end position="611"/>
    </location>
</feature>
<comment type="caution">
    <text evidence="2">The sequence shown here is derived from an EMBL/GenBank/DDBJ whole genome shotgun (WGS) entry which is preliminary data.</text>
</comment>
<feature type="compositionally biased region" description="Polar residues" evidence="1">
    <location>
        <begin position="424"/>
        <end position="444"/>
    </location>
</feature>
<sequence>MATIEETETKLPNKKEQSKKSRLLKGLFLKLKKQSQEIERQKKINVFINQKLRNLINEKKNNKNSVIGNDQTIESLKKSNHKYQSHCVKLVNKLEKLNCQYKDCQNQLVRLVDENHSLQEQSLFYENKSKELEEEIENLKNIISMMVEDIKEEKTKVENLQKLSQESEKKTNTSTTKEEQEQEQKQEKEQEQEQKQEKEQELEQEPKQEKEQEQENEDDKFELVSNLHEIINQLQQERDLLAQRCNQLSQDNKYLEDREKEKRRNKFKAFTELQKKQKQPDPNKNSTLQNGTSHNTTTNSDISTCFSSSSGNSTSSSSFATSSSSSQEYTNSLIGSLLNSTQDQTTFSSSSNMDKNFKQLSKELGESKENSKEEEATDKIFLQMDNMEDFFSHSEIPSVVHSSPVRSAFDSDLLAIEQMERNKSPISENTKSTNSGQLSVTHSSGESLVGIDLAENPITTKLEKEPNTSNTDNNNTERDEEISTDDLIEDLLNDLQKSNDINFDSFEDNLQKENITPQKDTFSKISKLNPVSPNPNMIEFAKFVKSIRPDQDFFTDLNNLEKELNLFKEEVGQLKNPQVNKTDLRKRKHTNSKGNLLKERNSPKKKIKKQNKTDITLSASFLGYCNEKKKMLQSKKVKPLKKNRIFKIINKIIYEYYTSDNRLIRKILPKNISIFLVKRKGSKNQFPFNFMITGGNLRKIYSCNDRHLLAKFMKNVRELGAKTPNFK</sequence>
<dbReference type="EMBL" id="JANTQA010000072">
    <property type="protein sequence ID" value="KAJ3424366.1"/>
    <property type="molecule type" value="Genomic_DNA"/>
</dbReference>
<name>A0AAV7Y3C2_9EUKA</name>
<evidence type="ECO:0000313" key="2">
    <source>
        <dbReference type="EMBL" id="KAJ3424366.1"/>
    </source>
</evidence>
<dbReference type="AlphaFoldDB" id="A0AAV7Y3C2"/>
<feature type="compositionally biased region" description="Basic and acidic residues" evidence="1">
    <location>
        <begin position="7"/>
        <end position="19"/>
    </location>
</feature>
<evidence type="ECO:0000313" key="3">
    <source>
        <dbReference type="Proteomes" id="UP001146793"/>
    </source>
</evidence>
<feature type="compositionally biased region" description="Basic and acidic residues" evidence="1">
    <location>
        <begin position="158"/>
        <end position="213"/>
    </location>
</feature>
<feature type="region of interest" description="Disordered" evidence="1">
    <location>
        <begin position="158"/>
        <end position="219"/>
    </location>
</feature>
<feature type="region of interest" description="Disordered" evidence="1">
    <location>
        <begin position="421"/>
        <end position="444"/>
    </location>
</feature>
<feature type="compositionally biased region" description="Low complexity" evidence="1">
    <location>
        <begin position="303"/>
        <end position="324"/>
    </location>
</feature>
<accession>A0AAV7Y3C2</accession>
<gene>
    <name evidence="2" type="ORF">M0812_29086</name>
</gene>
<proteinExistence type="predicted"/>
<feature type="region of interest" description="Disordered" evidence="1">
    <location>
        <begin position="270"/>
        <end position="324"/>
    </location>
</feature>
<reference evidence="2" key="1">
    <citation type="submission" date="2022-08" db="EMBL/GenBank/DDBJ databases">
        <title>Novel sulphate-reducing endosymbionts in the free-living metamonad Anaeramoeba.</title>
        <authorList>
            <person name="Jerlstrom-Hultqvist J."/>
            <person name="Cepicka I."/>
            <person name="Gallot-Lavallee L."/>
            <person name="Salas-Leiva D."/>
            <person name="Curtis B.A."/>
            <person name="Zahonova K."/>
            <person name="Pipaliya S."/>
            <person name="Dacks J."/>
            <person name="Roger A.J."/>
        </authorList>
    </citation>
    <scope>NUCLEOTIDE SEQUENCE</scope>
    <source>
        <strain evidence="2">Busselton2</strain>
    </source>
</reference>
<feature type="region of interest" description="Disordered" evidence="1">
    <location>
        <begin position="457"/>
        <end position="482"/>
    </location>
</feature>
<organism evidence="2 3">
    <name type="scientific">Anaeramoeba flamelloides</name>
    <dbReference type="NCBI Taxonomy" id="1746091"/>
    <lineage>
        <taxon>Eukaryota</taxon>
        <taxon>Metamonada</taxon>
        <taxon>Anaeramoebidae</taxon>
        <taxon>Anaeramoeba</taxon>
    </lineage>
</organism>
<feature type="compositionally biased region" description="Polar residues" evidence="1">
    <location>
        <begin position="282"/>
        <end position="302"/>
    </location>
</feature>
<protein>
    <submittedName>
        <fullName evidence="2">Broad-complex core protein isoform</fullName>
    </submittedName>
</protein>
<dbReference type="Proteomes" id="UP001146793">
    <property type="component" value="Unassembled WGS sequence"/>
</dbReference>
<feature type="region of interest" description="Disordered" evidence="1">
    <location>
        <begin position="1"/>
        <end position="20"/>
    </location>
</feature>